<keyword evidence="3" id="KW-1185">Reference proteome</keyword>
<comment type="caution">
    <text evidence="2">The sequence shown here is derived from an EMBL/GenBank/DDBJ whole genome shotgun (WGS) entry which is preliminary data.</text>
</comment>
<dbReference type="GO" id="GO:0003700">
    <property type="term" value="F:DNA-binding transcription factor activity"/>
    <property type="evidence" value="ECO:0007669"/>
    <property type="project" value="InterPro"/>
</dbReference>
<protein>
    <submittedName>
        <fullName evidence="2">Sigma-70 region 2</fullName>
    </submittedName>
</protein>
<accession>A0AA45WJ98</accession>
<evidence type="ECO:0000313" key="3">
    <source>
        <dbReference type="Proteomes" id="UP001157946"/>
    </source>
</evidence>
<dbReference type="EMBL" id="FXTU01000001">
    <property type="protein sequence ID" value="SMP02596.1"/>
    <property type="molecule type" value="Genomic_DNA"/>
</dbReference>
<dbReference type="SUPFAM" id="SSF88946">
    <property type="entry name" value="Sigma2 domain of RNA polymerase sigma factors"/>
    <property type="match status" value="1"/>
</dbReference>
<gene>
    <name evidence="2" type="ORF">SAMN06265361_101365</name>
</gene>
<organism evidence="2 3">
    <name type="scientific">Laceyella tengchongensis</name>
    <dbReference type="NCBI Taxonomy" id="574699"/>
    <lineage>
        <taxon>Bacteria</taxon>
        <taxon>Bacillati</taxon>
        <taxon>Bacillota</taxon>
        <taxon>Bacilli</taxon>
        <taxon>Bacillales</taxon>
        <taxon>Thermoactinomycetaceae</taxon>
        <taxon>Laceyella</taxon>
    </lineage>
</organism>
<proteinExistence type="predicted"/>
<reference evidence="2" key="1">
    <citation type="submission" date="2017-05" db="EMBL/GenBank/DDBJ databases">
        <authorList>
            <person name="Varghese N."/>
            <person name="Submissions S."/>
        </authorList>
    </citation>
    <scope>NUCLEOTIDE SEQUENCE</scope>
    <source>
        <strain evidence="2">DSM 45262</strain>
    </source>
</reference>
<dbReference type="Proteomes" id="UP001157946">
    <property type="component" value="Unassembled WGS sequence"/>
</dbReference>
<feature type="domain" description="RNA polymerase sigma-70 region 2" evidence="1">
    <location>
        <begin position="6"/>
        <end position="41"/>
    </location>
</feature>
<dbReference type="Gene3D" id="1.10.1740.10">
    <property type="match status" value="1"/>
</dbReference>
<dbReference type="AlphaFoldDB" id="A0AA45WJ98"/>
<dbReference type="RefSeq" id="WP_284723868.1">
    <property type="nucleotide sequence ID" value="NZ_FXTU01000001.1"/>
</dbReference>
<sequence length="56" mass="6512">MEYETLYETYKPLLISVAYRMVGTLADAEDLVHDVFVNIQRNDVGLIRHRRLISSS</sequence>
<name>A0AA45WJ98_9BACL</name>
<dbReference type="InterPro" id="IPR013325">
    <property type="entry name" value="RNA_pol_sigma_r2"/>
</dbReference>
<dbReference type="Pfam" id="PF04542">
    <property type="entry name" value="Sigma70_r2"/>
    <property type="match status" value="1"/>
</dbReference>
<dbReference type="InterPro" id="IPR007627">
    <property type="entry name" value="RNA_pol_sigma70_r2"/>
</dbReference>
<dbReference type="GO" id="GO:0006352">
    <property type="term" value="P:DNA-templated transcription initiation"/>
    <property type="evidence" value="ECO:0007669"/>
    <property type="project" value="InterPro"/>
</dbReference>
<evidence type="ECO:0000259" key="1">
    <source>
        <dbReference type="Pfam" id="PF04542"/>
    </source>
</evidence>
<evidence type="ECO:0000313" key="2">
    <source>
        <dbReference type="EMBL" id="SMP02596.1"/>
    </source>
</evidence>